<dbReference type="eggNOG" id="KOG1863">
    <property type="taxonomic scope" value="Eukaryota"/>
</dbReference>
<keyword evidence="3" id="KW-0677">Repeat</keyword>
<dbReference type="HOGENOM" id="CLU_002789_0_0_1"/>
<dbReference type="GO" id="GO:0005737">
    <property type="term" value="C:cytoplasm"/>
    <property type="evidence" value="ECO:0007669"/>
    <property type="project" value="UniProtKB-SubCell"/>
</dbReference>
<dbReference type="Pfam" id="PF02493">
    <property type="entry name" value="MORN"/>
    <property type="match status" value="4"/>
</dbReference>
<feature type="compositionally biased region" description="Acidic residues" evidence="5">
    <location>
        <begin position="68"/>
        <end position="78"/>
    </location>
</feature>
<feature type="compositionally biased region" description="Acidic residues" evidence="5">
    <location>
        <begin position="208"/>
        <end position="217"/>
    </location>
</feature>
<dbReference type="Proteomes" id="UP000016924">
    <property type="component" value="Unassembled WGS sequence"/>
</dbReference>
<dbReference type="SUPFAM" id="SSF54001">
    <property type="entry name" value="Cysteine proteinases"/>
    <property type="match status" value="1"/>
</dbReference>
<feature type="compositionally biased region" description="Low complexity" evidence="5">
    <location>
        <begin position="23"/>
        <end position="39"/>
    </location>
</feature>
<dbReference type="OrthoDB" id="294378at2759"/>
<evidence type="ECO:0000259" key="6">
    <source>
        <dbReference type="PROSITE" id="PS50089"/>
    </source>
</evidence>
<evidence type="ECO:0000256" key="5">
    <source>
        <dbReference type="SAM" id="MobiDB-lite"/>
    </source>
</evidence>
<evidence type="ECO:0000256" key="4">
    <source>
        <dbReference type="PROSITE-ProRule" id="PRU00175"/>
    </source>
</evidence>
<dbReference type="EMBL" id="JH767581">
    <property type="protein sequence ID" value="EON66529.1"/>
    <property type="molecule type" value="Genomic_DNA"/>
</dbReference>
<evidence type="ECO:0000256" key="3">
    <source>
        <dbReference type="ARBA" id="ARBA00022737"/>
    </source>
</evidence>
<dbReference type="Gene3D" id="2.60.210.10">
    <property type="entry name" value="Apoptosis, Tumor Necrosis Factor Receptor Associated Protein 2, Chain A"/>
    <property type="match status" value="1"/>
</dbReference>
<keyword evidence="4" id="KW-0479">Metal-binding</keyword>
<evidence type="ECO:0000256" key="1">
    <source>
        <dbReference type="ARBA" id="ARBA00004496"/>
    </source>
</evidence>
<evidence type="ECO:0000256" key="2">
    <source>
        <dbReference type="ARBA" id="ARBA00022490"/>
    </source>
</evidence>
<evidence type="ECO:0000259" key="7">
    <source>
        <dbReference type="PROSITE" id="PS50144"/>
    </source>
</evidence>
<evidence type="ECO:0000313" key="8">
    <source>
        <dbReference type="EMBL" id="EON66529.1"/>
    </source>
</evidence>
<dbReference type="InterPro" id="IPR001394">
    <property type="entry name" value="Peptidase_C19_UCH"/>
</dbReference>
<keyword evidence="4" id="KW-0863">Zinc-finger</keyword>
<feature type="compositionally biased region" description="Acidic residues" evidence="5">
    <location>
        <begin position="188"/>
        <end position="200"/>
    </location>
</feature>
<feature type="domain" description="MATH" evidence="7">
    <location>
        <begin position="255"/>
        <end position="444"/>
    </location>
</feature>
<dbReference type="OMA" id="FHPDLDD"/>
<feature type="domain" description="RING-type" evidence="6">
    <location>
        <begin position="1303"/>
        <end position="1338"/>
    </location>
</feature>
<dbReference type="InterPro" id="IPR002083">
    <property type="entry name" value="MATH/TRAF_dom"/>
</dbReference>
<dbReference type="InterPro" id="IPR003409">
    <property type="entry name" value="MORN"/>
</dbReference>
<dbReference type="PROSITE" id="PS50089">
    <property type="entry name" value="ZF_RING_2"/>
    <property type="match status" value="1"/>
</dbReference>
<dbReference type="GO" id="GO:0008270">
    <property type="term" value="F:zinc ion binding"/>
    <property type="evidence" value="ECO:0007669"/>
    <property type="project" value="UniProtKB-KW"/>
</dbReference>
<keyword evidence="4" id="KW-0862">Zinc</keyword>
<reference evidence="9" key="1">
    <citation type="submission" date="2012-06" db="EMBL/GenBank/DDBJ databases">
        <title>The genome sequence of Coniosporium apollinis CBS 100218.</title>
        <authorList>
            <consortium name="The Broad Institute Genome Sequencing Platform"/>
            <person name="Cuomo C."/>
            <person name="Gorbushina A."/>
            <person name="Noack S."/>
            <person name="Walker B."/>
            <person name="Young S.K."/>
            <person name="Zeng Q."/>
            <person name="Gargeya S."/>
            <person name="Fitzgerald M."/>
            <person name="Haas B."/>
            <person name="Abouelleil A."/>
            <person name="Alvarado L."/>
            <person name="Arachchi H.M."/>
            <person name="Berlin A.M."/>
            <person name="Chapman S.B."/>
            <person name="Goldberg J."/>
            <person name="Griggs A."/>
            <person name="Gujja S."/>
            <person name="Hansen M."/>
            <person name="Howarth C."/>
            <person name="Imamovic A."/>
            <person name="Larimer J."/>
            <person name="McCowan C."/>
            <person name="Montmayeur A."/>
            <person name="Murphy C."/>
            <person name="Neiman D."/>
            <person name="Pearson M."/>
            <person name="Priest M."/>
            <person name="Roberts A."/>
            <person name="Saif S."/>
            <person name="Shea T."/>
            <person name="Sisk P."/>
            <person name="Sykes S."/>
            <person name="Wortman J."/>
            <person name="Nusbaum C."/>
            <person name="Birren B."/>
        </authorList>
    </citation>
    <scope>NUCLEOTIDE SEQUENCE [LARGE SCALE GENOMIC DNA]</scope>
    <source>
        <strain evidence="9">CBS 100218</strain>
    </source>
</reference>
<dbReference type="Pfam" id="PF13920">
    <property type="entry name" value="zf-C3HC4_3"/>
    <property type="match status" value="1"/>
</dbReference>
<sequence length="1350" mass="151712">MSVTTSSAHMDPPPLLFARERSSTPPSLSQSQLSRFSPRLSPPPMPTEDTDMSMSMTLPQGQNHDREDSDMEGTEETDQATQPNSPHPPADAMDTTSDTLHAQARLEAAAIMAELAGTAPVPPPPPVSNTFDFDAPNTHPPVTVIGANLVRVTSNGSTIDSAGEPLDDYQPPRPPIDSNEPGPSTYDDGAESDSSSEEEETGYRWYPLEEDTSSPDEAELKEIESKEDYSALDHEYWEAKTFEELEDPEYTPGPTGRIHWKIKYNGTRENQQKELLRKSEIVNVGGYDWQIKFYPRGNDSDYLSIYVECVSVVEKTDKEGESKQEEARKDSHSDQEPKKVADEQGRSTSKQPSALTTKSRPPLPLLRDAPPPRRSVAAQVSVVLYNPSEPRVGYFRSCLHRFCPGSPDWGWTRFHGPYFDIHRRQRGQRQALLRNDELAFTAYIRIIEDETGCLGEHQSADNPWDSYAMTGLPSMVNRSVDCKADGNLISAMSIWMLLRPFRELLYRVNAPDVSLTDEARQKPMFITTELQKLLLDLRCQVDPDDPEVELSGLLVALLNYGIYDDIAKMDVVQIWEVLRTKLEQEWAGTPMENSLTKLFGTAKDHSTGLPSYRVPVKGYKEVQSAIDSTTSPLVAPGESPVVLNIELERQVFDETSRAWTKLTEELTLNDLISVNDIQYTLFGMVIHKGDLQSGLYRSIVRPHGPGSNWYTFEDKRNENIVMCLTQRQVNEAQRASSTADKEKSTAIAYLATYIQSSVLSEQLEQMDPEKWEVPRNLLRHHPWASNISEWEHATKPLDTAEVGDSSVAAKPEEVTHELEIIDSRAFMSWEGPGYLDLYDSPELTAAHIYTLSLPSSILWKGSEIRARITQLVPGIEDPRQVMLWFLNTEQTSALRANFGPASNAGFLLEDDEIFRKLRCGDAETAMLGSFVKIYPNRRLWLHVIPLEYLSTQFDKPLKTPTEPEMAADAVPEAGHTSQAADQDDTLMSDSGDFDDATDALFPVEDELLAEAIRLNNAANTAVIAAAEELVAIHPPLVDTEMIDAANTAAAPPPAVVNRMSEPPTNTSSLEPHMYYFLKVFDGTLRSRGSHLAKLDERMDKTIAKILQLDKPSEQKMELVREKSTVNLVPIRRRRTFREENRADDEFKDGAIIVVTFPIPEDTKEAAFDRGEILDLQTYLHSRSDARNYPHLLSGTFTFDHFSSEFYSGSMLHRRPHGHGRRIYHNGDVYEGAFCLSERHGQGTLTYRNNDIYVGHFSHDQRHGHGTFTDVATGNVYEGNWKRDRRFGRGVTRWEKAEADDDVCKVCWEAPLEAVFWDCGHMVACLGCARLMENCSVCRRAVRGVVKLFVA</sequence>
<dbReference type="Gene3D" id="3.30.40.10">
    <property type="entry name" value="Zinc/RING finger domain, C3HC4 (zinc finger)"/>
    <property type="match status" value="1"/>
</dbReference>
<dbReference type="Pfam" id="PF00443">
    <property type="entry name" value="UCH"/>
    <property type="match status" value="1"/>
</dbReference>
<dbReference type="PANTHER" id="PTHR43215:SF14">
    <property type="entry name" value="RADIAL SPOKE HEAD 1 HOMOLOG"/>
    <property type="match status" value="1"/>
</dbReference>
<evidence type="ECO:0008006" key="10">
    <source>
        <dbReference type="Google" id="ProtNLM"/>
    </source>
</evidence>
<dbReference type="PANTHER" id="PTHR43215">
    <property type="entry name" value="RADIAL SPOKE HEAD 1 HOMOLOG"/>
    <property type="match status" value="1"/>
</dbReference>
<name>R7YXJ9_CONA1</name>
<dbReference type="InterPro" id="IPR038765">
    <property type="entry name" value="Papain-like_cys_pep_sf"/>
</dbReference>
<dbReference type="GO" id="GO:0004843">
    <property type="term" value="F:cysteine-type deubiquitinase activity"/>
    <property type="evidence" value="ECO:0007669"/>
    <property type="project" value="InterPro"/>
</dbReference>
<dbReference type="SUPFAM" id="SSF57850">
    <property type="entry name" value="RING/U-box"/>
    <property type="match status" value="1"/>
</dbReference>
<feature type="compositionally biased region" description="Polar residues" evidence="5">
    <location>
        <begin position="52"/>
        <end position="62"/>
    </location>
</feature>
<proteinExistence type="predicted"/>
<keyword evidence="9" id="KW-1185">Reference proteome</keyword>
<feature type="region of interest" description="Disordered" evidence="5">
    <location>
        <begin position="1"/>
        <end position="142"/>
    </location>
</feature>
<dbReference type="STRING" id="1168221.R7YXJ9"/>
<dbReference type="SMART" id="SM00698">
    <property type="entry name" value="MORN"/>
    <property type="match status" value="4"/>
</dbReference>
<gene>
    <name evidence="8" type="ORF">W97_05774</name>
</gene>
<evidence type="ECO:0000313" key="9">
    <source>
        <dbReference type="Proteomes" id="UP000016924"/>
    </source>
</evidence>
<dbReference type="GeneID" id="19903085"/>
<dbReference type="PROSITE" id="PS50144">
    <property type="entry name" value="MATH"/>
    <property type="match status" value="1"/>
</dbReference>
<dbReference type="Gene3D" id="3.90.70.10">
    <property type="entry name" value="Cysteine proteinases"/>
    <property type="match status" value="1"/>
</dbReference>
<dbReference type="InterPro" id="IPR008974">
    <property type="entry name" value="TRAF-like"/>
</dbReference>
<organism evidence="8 9">
    <name type="scientific">Coniosporium apollinis (strain CBS 100218)</name>
    <name type="common">Rock-inhabiting black yeast</name>
    <dbReference type="NCBI Taxonomy" id="1168221"/>
    <lineage>
        <taxon>Eukaryota</taxon>
        <taxon>Fungi</taxon>
        <taxon>Dikarya</taxon>
        <taxon>Ascomycota</taxon>
        <taxon>Pezizomycotina</taxon>
        <taxon>Dothideomycetes</taxon>
        <taxon>Dothideomycetes incertae sedis</taxon>
        <taxon>Coniosporium</taxon>
    </lineage>
</organism>
<feature type="compositionally biased region" description="Polar residues" evidence="5">
    <location>
        <begin position="346"/>
        <end position="359"/>
    </location>
</feature>
<protein>
    <recommendedName>
        <fullName evidence="10">MATH domain-containing protein</fullName>
    </recommendedName>
</protein>
<dbReference type="InterPro" id="IPR001841">
    <property type="entry name" value="Znf_RING"/>
</dbReference>
<feature type="region of interest" description="Disordered" evidence="5">
    <location>
        <begin position="316"/>
        <end position="371"/>
    </location>
</feature>
<feature type="compositionally biased region" description="Basic and acidic residues" evidence="5">
    <location>
        <begin position="316"/>
        <end position="345"/>
    </location>
</feature>
<dbReference type="SUPFAM" id="SSF82185">
    <property type="entry name" value="Histone H3 K4-specific methyltransferase SET7/9 N-terminal domain"/>
    <property type="match status" value="1"/>
</dbReference>
<feature type="region of interest" description="Disordered" evidence="5">
    <location>
        <begin position="968"/>
        <end position="989"/>
    </location>
</feature>
<dbReference type="RefSeq" id="XP_007781846.1">
    <property type="nucleotide sequence ID" value="XM_007783656.1"/>
</dbReference>
<dbReference type="eggNOG" id="KOG0231">
    <property type="taxonomic scope" value="Eukaryota"/>
</dbReference>
<keyword evidence="2" id="KW-0963">Cytoplasm</keyword>
<dbReference type="SUPFAM" id="SSF49599">
    <property type="entry name" value="TRAF domain-like"/>
    <property type="match status" value="1"/>
</dbReference>
<dbReference type="GO" id="GO:0016579">
    <property type="term" value="P:protein deubiquitination"/>
    <property type="evidence" value="ECO:0007669"/>
    <property type="project" value="InterPro"/>
</dbReference>
<accession>R7YXJ9</accession>
<feature type="region of interest" description="Disordered" evidence="5">
    <location>
        <begin position="155"/>
        <end position="217"/>
    </location>
</feature>
<dbReference type="InterPro" id="IPR013083">
    <property type="entry name" value="Znf_RING/FYVE/PHD"/>
</dbReference>
<dbReference type="Gene3D" id="2.20.110.10">
    <property type="entry name" value="Histone H3 K4-specific methyltransferase SET7/9 N-terminal domain"/>
    <property type="match status" value="1"/>
</dbReference>
<comment type="subcellular location">
    <subcellularLocation>
        <location evidence="1">Cytoplasm</location>
    </subcellularLocation>
</comment>